<evidence type="ECO:0000313" key="3">
    <source>
        <dbReference type="EMBL" id="UWP83036.1"/>
    </source>
</evidence>
<dbReference type="RefSeq" id="WP_259860815.1">
    <property type="nucleotide sequence ID" value="NZ_CP073720.1"/>
</dbReference>
<keyword evidence="4" id="KW-1185">Reference proteome</keyword>
<accession>A0ABY5W4M3</accession>
<organism evidence="3 4">
    <name type="scientific">Dactylosporangium fulvum</name>
    <dbReference type="NCBI Taxonomy" id="53359"/>
    <lineage>
        <taxon>Bacteria</taxon>
        <taxon>Bacillati</taxon>
        <taxon>Actinomycetota</taxon>
        <taxon>Actinomycetes</taxon>
        <taxon>Micromonosporales</taxon>
        <taxon>Micromonosporaceae</taxon>
        <taxon>Dactylosporangium</taxon>
    </lineage>
</organism>
<evidence type="ECO:0000256" key="1">
    <source>
        <dbReference type="SAM" id="MobiDB-lite"/>
    </source>
</evidence>
<keyword evidence="2" id="KW-1133">Transmembrane helix</keyword>
<feature type="compositionally biased region" description="Pro residues" evidence="1">
    <location>
        <begin position="8"/>
        <end position="27"/>
    </location>
</feature>
<keyword evidence="2" id="KW-0812">Transmembrane</keyword>
<feature type="region of interest" description="Disordered" evidence="1">
    <location>
        <begin position="1"/>
        <end position="65"/>
    </location>
</feature>
<dbReference type="EMBL" id="CP073720">
    <property type="protein sequence ID" value="UWP83036.1"/>
    <property type="molecule type" value="Genomic_DNA"/>
</dbReference>
<proteinExistence type="predicted"/>
<evidence type="ECO:0000256" key="2">
    <source>
        <dbReference type="SAM" id="Phobius"/>
    </source>
</evidence>
<dbReference type="Proteomes" id="UP001059617">
    <property type="component" value="Chromosome"/>
</dbReference>
<keyword evidence="2" id="KW-0472">Membrane</keyword>
<evidence type="ECO:0000313" key="4">
    <source>
        <dbReference type="Proteomes" id="UP001059617"/>
    </source>
</evidence>
<feature type="transmembrane region" description="Helical" evidence="2">
    <location>
        <begin position="71"/>
        <end position="93"/>
    </location>
</feature>
<gene>
    <name evidence="3" type="ORF">Dfulv_01630</name>
</gene>
<protein>
    <submittedName>
        <fullName evidence="3">Uncharacterized protein</fullName>
    </submittedName>
</protein>
<feature type="region of interest" description="Disordered" evidence="1">
    <location>
        <begin position="202"/>
        <end position="222"/>
    </location>
</feature>
<reference evidence="3" key="2">
    <citation type="submission" date="2022-09" db="EMBL/GenBank/DDBJ databases">
        <title>Biosynthetic gene clusters of Dactylosporangioum fulvum.</title>
        <authorList>
            <person name="Caradec T."/>
        </authorList>
    </citation>
    <scope>NUCLEOTIDE SEQUENCE</scope>
    <source>
        <strain evidence="3">NRRL B-16292</strain>
    </source>
</reference>
<reference evidence="3" key="1">
    <citation type="submission" date="2021-04" db="EMBL/GenBank/DDBJ databases">
        <authorList>
            <person name="Hartkoorn R.C."/>
            <person name="Beaudoing E."/>
            <person name="Hot D."/>
        </authorList>
    </citation>
    <scope>NUCLEOTIDE SEQUENCE</scope>
    <source>
        <strain evidence="3">NRRL B-16292</strain>
    </source>
</reference>
<sequence>MSVQPGPSHQPAPQPFPQAVPQPPGPGPWTAHDARTAQAAQLWQQERAAGREAPQGWQPRIEPSSPKRGRLLTGLLVGLFVGLVVFAPAGYFVGDLLFGTDSKSDATHAAPSPSSTGLPAYEATQAELNRKKFEGDLAVMAEPWLPYLSRCVKNGEPGTPKLPGNEQVRITCQLDNMAVYFVQFKTAEDRSQEFLTRKQQNVDAQQLAPGASTPTRKAGASGKNDGNYVEFAFKPANAGAQTYVGIWWDRDGAPLLAARIEAAWVAGLDQKWEPLRDIWQRRG</sequence>
<name>A0ABY5W4M3_9ACTN</name>